<sequence length="81" mass="8782">MAGYNALSASMLQVAFRLGCTGTVSSGCTASETASKTMPCPRHGTALALLRRKINGPTLPVFRKKSYICRNIPYTHNKHNL</sequence>
<proteinExistence type="predicted"/>
<comment type="caution">
    <text evidence="1">The sequence shown here is derived from an EMBL/GenBank/DDBJ whole genome shotgun (WGS) entry which is preliminary data.</text>
</comment>
<dbReference type="AlphaFoldDB" id="A0A8E1R0V4"/>
<name>A0A8E1R0V4_9BACT</name>
<reference evidence="1 2" key="1">
    <citation type="submission" date="2015-06" db="EMBL/GenBank/DDBJ databases">
        <title>Prevotella sp. 109, sp. nov., a novel member of the family Prevotellaceae isolated from human faeces.</title>
        <authorList>
            <person name="Shkoporov A.N."/>
            <person name="Chaplin A.V."/>
            <person name="Kafarskaia L.I."/>
            <person name="Efimov B.A."/>
        </authorList>
    </citation>
    <scope>NUCLEOTIDE SEQUENCE [LARGE SCALE GENOMIC DNA]</scope>
    <source>
        <strain evidence="1 2">109</strain>
    </source>
</reference>
<evidence type="ECO:0000313" key="1">
    <source>
        <dbReference type="EMBL" id="KOO69474.1"/>
    </source>
</evidence>
<dbReference type="EMBL" id="LFQU01000002">
    <property type="protein sequence ID" value="KOO69474.1"/>
    <property type="molecule type" value="Genomic_DNA"/>
</dbReference>
<gene>
    <name evidence="1" type="ORF">ACU52_02110</name>
</gene>
<dbReference type="Proteomes" id="UP000036951">
    <property type="component" value="Unassembled WGS sequence"/>
</dbReference>
<protein>
    <submittedName>
        <fullName evidence="1">Uncharacterized protein</fullName>
    </submittedName>
</protein>
<organism evidence="1 2">
    <name type="scientific">Xylanibacter rarus</name>
    <dbReference type="NCBI Taxonomy" id="1676614"/>
    <lineage>
        <taxon>Bacteria</taxon>
        <taxon>Pseudomonadati</taxon>
        <taxon>Bacteroidota</taxon>
        <taxon>Bacteroidia</taxon>
        <taxon>Bacteroidales</taxon>
        <taxon>Prevotellaceae</taxon>
        <taxon>Xylanibacter</taxon>
    </lineage>
</organism>
<evidence type="ECO:0000313" key="2">
    <source>
        <dbReference type="Proteomes" id="UP000036951"/>
    </source>
</evidence>
<accession>A0A8E1R0V4</accession>
<keyword evidence="2" id="KW-1185">Reference proteome</keyword>